<organism evidence="2 3">
    <name type="scientific">Rhypophila decipiens</name>
    <dbReference type="NCBI Taxonomy" id="261697"/>
    <lineage>
        <taxon>Eukaryota</taxon>
        <taxon>Fungi</taxon>
        <taxon>Dikarya</taxon>
        <taxon>Ascomycota</taxon>
        <taxon>Pezizomycotina</taxon>
        <taxon>Sordariomycetes</taxon>
        <taxon>Sordariomycetidae</taxon>
        <taxon>Sordariales</taxon>
        <taxon>Naviculisporaceae</taxon>
        <taxon>Rhypophila</taxon>
    </lineage>
</organism>
<dbReference type="AlphaFoldDB" id="A0AAN6YAI9"/>
<keyword evidence="3" id="KW-1185">Reference proteome</keyword>
<dbReference type="InterPro" id="IPR054464">
    <property type="entry name" value="ULD_fung"/>
</dbReference>
<evidence type="ECO:0000259" key="1">
    <source>
        <dbReference type="Pfam" id="PF22893"/>
    </source>
</evidence>
<evidence type="ECO:0000313" key="3">
    <source>
        <dbReference type="Proteomes" id="UP001301769"/>
    </source>
</evidence>
<evidence type="ECO:0000313" key="2">
    <source>
        <dbReference type="EMBL" id="KAK4215719.1"/>
    </source>
</evidence>
<dbReference type="Proteomes" id="UP001301769">
    <property type="component" value="Unassembled WGS sequence"/>
</dbReference>
<dbReference type="EMBL" id="MU858076">
    <property type="protein sequence ID" value="KAK4215719.1"/>
    <property type="molecule type" value="Genomic_DNA"/>
</dbReference>
<name>A0AAN6YAI9_9PEZI</name>
<sequence>MYEKIWESHKIYQNVGWFKLGHYCLSLPNGDIILPSVWESLVKPGWVIQLTYLTKLTYGYLGT</sequence>
<reference evidence="2" key="1">
    <citation type="journal article" date="2023" name="Mol. Phylogenet. Evol.">
        <title>Genome-scale phylogeny and comparative genomics of the fungal order Sordariales.</title>
        <authorList>
            <person name="Hensen N."/>
            <person name="Bonometti L."/>
            <person name="Westerberg I."/>
            <person name="Brannstrom I.O."/>
            <person name="Guillou S."/>
            <person name="Cros-Aarteil S."/>
            <person name="Calhoun S."/>
            <person name="Haridas S."/>
            <person name="Kuo A."/>
            <person name="Mondo S."/>
            <person name="Pangilinan J."/>
            <person name="Riley R."/>
            <person name="LaButti K."/>
            <person name="Andreopoulos B."/>
            <person name="Lipzen A."/>
            <person name="Chen C."/>
            <person name="Yan M."/>
            <person name="Daum C."/>
            <person name="Ng V."/>
            <person name="Clum A."/>
            <person name="Steindorff A."/>
            <person name="Ohm R.A."/>
            <person name="Martin F."/>
            <person name="Silar P."/>
            <person name="Natvig D.O."/>
            <person name="Lalanne C."/>
            <person name="Gautier V."/>
            <person name="Ament-Velasquez S.L."/>
            <person name="Kruys A."/>
            <person name="Hutchinson M.I."/>
            <person name="Powell A.J."/>
            <person name="Barry K."/>
            <person name="Miller A.N."/>
            <person name="Grigoriev I.V."/>
            <person name="Debuchy R."/>
            <person name="Gladieux P."/>
            <person name="Hiltunen Thoren M."/>
            <person name="Johannesson H."/>
        </authorList>
    </citation>
    <scope>NUCLEOTIDE SEQUENCE</scope>
    <source>
        <strain evidence="2">PSN293</strain>
    </source>
</reference>
<dbReference type="Pfam" id="PF22893">
    <property type="entry name" value="ULD_2"/>
    <property type="match status" value="1"/>
</dbReference>
<protein>
    <recommendedName>
        <fullName evidence="1">Ubiquitin-like domain-containing protein</fullName>
    </recommendedName>
</protein>
<gene>
    <name evidence="2" type="ORF">QBC37DRAFT_116824</name>
</gene>
<feature type="domain" description="Ubiquitin-like" evidence="1">
    <location>
        <begin position="17"/>
        <end position="51"/>
    </location>
</feature>
<proteinExistence type="predicted"/>
<comment type="caution">
    <text evidence="2">The sequence shown here is derived from an EMBL/GenBank/DDBJ whole genome shotgun (WGS) entry which is preliminary data.</text>
</comment>
<reference evidence="2" key="2">
    <citation type="submission" date="2023-05" db="EMBL/GenBank/DDBJ databases">
        <authorList>
            <consortium name="Lawrence Berkeley National Laboratory"/>
            <person name="Steindorff A."/>
            <person name="Hensen N."/>
            <person name="Bonometti L."/>
            <person name="Westerberg I."/>
            <person name="Brannstrom I.O."/>
            <person name="Guillou S."/>
            <person name="Cros-Aarteil S."/>
            <person name="Calhoun S."/>
            <person name="Haridas S."/>
            <person name="Kuo A."/>
            <person name="Mondo S."/>
            <person name="Pangilinan J."/>
            <person name="Riley R."/>
            <person name="Labutti K."/>
            <person name="Andreopoulos B."/>
            <person name="Lipzen A."/>
            <person name="Chen C."/>
            <person name="Yanf M."/>
            <person name="Daum C."/>
            <person name="Ng V."/>
            <person name="Clum A."/>
            <person name="Ohm R."/>
            <person name="Martin F."/>
            <person name="Silar P."/>
            <person name="Natvig D."/>
            <person name="Lalanne C."/>
            <person name="Gautier V."/>
            <person name="Ament-Velasquez S.L."/>
            <person name="Kruys A."/>
            <person name="Hutchinson M.I."/>
            <person name="Powell A.J."/>
            <person name="Barry K."/>
            <person name="Miller A.N."/>
            <person name="Grigoriev I.V."/>
            <person name="Debuchy R."/>
            <person name="Gladieux P."/>
            <person name="Thoren M.H."/>
            <person name="Johannesson H."/>
        </authorList>
    </citation>
    <scope>NUCLEOTIDE SEQUENCE</scope>
    <source>
        <strain evidence="2">PSN293</strain>
    </source>
</reference>
<accession>A0AAN6YAI9</accession>